<keyword evidence="1" id="KW-0732">Signal</keyword>
<evidence type="ECO:0000256" key="1">
    <source>
        <dbReference type="SAM" id="SignalP"/>
    </source>
</evidence>
<evidence type="ECO:0000313" key="3">
    <source>
        <dbReference type="Proteomes" id="UP000179807"/>
    </source>
</evidence>
<reference evidence="2" key="1">
    <citation type="submission" date="2016-10" db="EMBL/GenBank/DDBJ databases">
        <authorList>
            <person name="Benchimol M."/>
            <person name="Almeida L.G."/>
            <person name="Vasconcelos A.T."/>
            <person name="Perreira-Neves A."/>
            <person name="Rosa I.A."/>
            <person name="Tasca T."/>
            <person name="Bogo M.R."/>
            <person name="de Souza W."/>
        </authorList>
    </citation>
    <scope>NUCLEOTIDE SEQUENCE [LARGE SCALE GENOMIC DNA]</scope>
    <source>
        <strain evidence="2">K</strain>
    </source>
</reference>
<dbReference type="AlphaFoldDB" id="A0A1J4KP51"/>
<protein>
    <submittedName>
        <fullName evidence="2">Uncharacterized protein</fullName>
    </submittedName>
</protein>
<sequence>MISIFLLLLFYDRCNYDLSPKIGTEHFIYNSNEDELICINITVYPFIIIFNEFDENSIFQQFSSQYNLSDLFIKSESLLRFFPIYQYFESPFDVIVIKTPTATKISFTTVSFPGICQNGIYISNYLIDSLSFSNDGDDFFKLNVYDDKCIVYSTEFLQTVKIEMQSNDNEDQVFIYHSFEEFISINGNSSTEITSKNEKYPLIIRIVADEENPPTSIKIDFSTSITSSPTNFQPRCDFYLPASKIEKCPDLDTWYTEKTAILVVVSTCGSFLILMFVISSENLTKFFTGTNSNNTGSSPREFHSTLNTYNSSQQNSMFNEIN</sequence>
<accession>A0A1J4KP51</accession>
<name>A0A1J4KP51_9EUKA</name>
<feature type="signal peptide" evidence="1">
    <location>
        <begin position="1"/>
        <end position="16"/>
    </location>
</feature>
<dbReference type="Proteomes" id="UP000179807">
    <property type="component" value="Unassembled WGS sequence"/>
</dbReference>
<gene>
    <name evidence="2" type="ORF">TRFO_17153</name>
</gene>
<keyword evidence="3" id="KW-1185">Reference proteome</keyword>
<comment type="caution">
    <text evidence="2">The sequence shown here is derived from an EMBL/GenBank/DDBJ whole genome shotgun (WGS) entry which is preliminary data.</text>
</comment>
<feature type="chain" id="PRO_5013198836" evidence="1">
    <location>
        <begin position="17"/>
        <end position="322"/>
    </location>
</feature>
<dbReference type="VEuPathDB" id="TrichDB:TRFO_17153"/>
<dbReference type="RefSeq" id="XP_068366018.1">
    <property type="nucleotide sequence ID" value="XM_068499417.1"/>
</dbReference>
<organism evidence="2 3">
    <name type="scientific">Tritrichomonas foetus</name>
    <dbReference type="NCBI Taxonomy" id="1144522"/>
    <lineage>
        <taxon>Eukaryota</taxon>
        <taxon>Metamonada</taxon>
        <taxon>Parabasalia</taxon>
        <taxon>Tritrichomonadida</taxon>
        <taxon>Tritrichomonadidae</taxon>
        <taxon>Tritrichomonas</taxon>
    </lineage>
</organism>
<evidence type="ECO:0000313" key="2">
    <source>
        <dbReference type="EMBL" id="OHT12882.1"/>
    </source>
</evidence>
<proteinExistence type="predicted"/>
<dbReference type="EMBL" id="MLAK01000553">
    <property type="protein sequence ID" value="OHT12882.1"/>
    <property type="molecule type" value="Genomic_DNA"/>
</dbReference>
<dbReference type="GeneID" id="94834121"/>
<dbReference type="OrthoDB" id="10576178at2759"/>